<dbReference type="SMART" id="SM00028">
    <property type="entry name" value="TPR"/>
    <property type="match status" value="4"/>
</dbReference>
<dbReference type="SUPFAM" id="SSF48452">
    <property type="entry name" value="TPR-like"/>
    <property type="match status" value="2"/>
</dbReference>
<dbReference type="AlphaFoldDB" id="A0A9X4RM63"/>
<name>A0A9X4RM63_9CYAN</name>
<feature type="chain" id="PRO_5040948101" description="Tetratricopeptide repeat protein" evidence="1">
    <location>
        <begin position="34"/>
        <end position="342"/>
    </location>
</feature>
<dbReference type="EMBL" id="VBTY01000124">
    <property type="protein sequence ID" value="MDG3495779.1"/>
    <property type="molecule type" value="Genomic_DNA"/>
</dbReference>
<keyword evidence="3" id="KW-1185">Reference proteome</keyword>
<gene>
    <name evidence="2" type="ORF">FEV09_14610</name>
</gene>
<feature type="signal peptide" evidence="1">
    <location>
        <begin position="1"/>
        <end position="33"/>
    </location>
</feature>
<dbReference type="RefSeq" id="WP_009627922.1">
    <property type="nucleotide sequence ID" value="NZ_VBTY01000124.1"/>
</dbReference>
<dbReference type="InterPro" id="IPR019734">
    <property type="entry name" value="TPR_rpt"/>
</dbReference>
<protein>
    <recommendedName>
        <fullName evidence="4">Tetratricopeptide repeat protein</fullName>
    </recommendedName>
</protein>
<reference evidence="2" key="1">
    <citation type="submission" date="2019-05" db="EMBL/GenBank/DDBJ databases">
        <title>Whole genome sequencing of Pseudanabaena catenata USMAC16.</title>
        <authorList>
            <person name="Khan Z."/>
            <person name="Omar W.M."/>
            <person name="Convey P."/>
            <person name="Merican F."/>
            <person name="Najimudin N."/>
        </authorList>
    </citation>
    <scope>NUCLEOTIDE SEQUENCE</scope>
    <source>
        <strain evidence="2">USMAC16</strain>
    </source>
</reference>
<accession>A0A9X4RM63</accession>
<keyword evidence="1" id="KW-0732">Signal</keyword>
<dbReference type="Proteomes" id="UP001152872">
    <property type="component" value="Unassembled WGS sequence"/>
</dbReference>
<sequence length="342" mass="38221">MYRKRQKMSVANIGATILAAFVGAIVVPMPTQAQQATVNPENRSVRDEADRLLDRGYDQLKNGKPREAIKTWLYAIGYYRQVNDQAAISYTLARVSDAYEMIGANKAAQDTLIKRIGYGNTLQDKEAIIESANNLTSLTINQSDLEPVAKLNQTTLALSEQNDQGLNTAIALNNKGLIAGRYGDHLAAIKLYYASIKQYPIREPIGEGYVYIHSGDSRMALDDYKSAIADYGNALTLARQHRNYPLMSVASDRLIAAYLEVPNFYRIEELLQNRSSLALVMGDQETAAIIQRYLGDLYLSFGNLPKARLAYQESYDFAAMLEDTSSLPLREAYYKLQALEKM</sequence>
<dbReference type="PANTHER" id="PTHR10098">
    <property type="entry name" value="RAPSYN-RELATED"/>
    <property type="match status" value="1"/>
</dbReference>
<dbReference type="Gene3D" id="1.25.40.10">
    <property type="entry name" value="Tetratricopeptide repeat domain"/>
    <property type="match status" value="1"/>
</dbReference>
<dbReference type="InterPro" id="IPR011990">
    <property type="entry name" value="TPR-like_helical_dom_sf"/>
</dbReference>
<evidence type="ECO:0000313" key="2">
    <source>
        <dbReference type="EMBL" id="MDG3495779.1"/>
    </source>
</evidence>
<organism evidence="2 3">
    <name type="scientific">Pseudanabaena catenata USMAC16</name>
    <dbReference type="NCBI Taxonomy" id="1855837"/>
    <lineage>
        <taxon>Bacteria</taxon>
        <taxon>Bacillati</taxon>
        <taxon>Cyanobacteriota</taxon>
        <taxon>Cyanophyceae</taxon>
        <taxon>Pseudanabaenales</taxon>
        <taxon>Pseudanabaenaceae</taxon>
        <taxon>Pseudanabaena</taxon>
    </lineage>
</organism>
<proteinExistence type="predicted"/>
<evidence type="ECO:0000256" key="1">
    <source>
        <dbReference type="SAM" id="SignalP"/>
    </source>
</evidence>
<evidence type="ECO:0000313" key="3">
    <source>
        <dbReference type="Proteomes" id="UP001152872"/>
    </source>
</evidence>
<evidence type="ECO:0008006" key="4">
    <source>
        <dbReference type="Google" id="ProtNLM"/>
    </source>
</evidence>
<comment type="caution">
    <text evidence="2">The sequence shown here is derived from an EMBL/GenBank/DDBJ whole genome shotgun (WGS) entry which is preliminary data.</text>
</comment>